<dbReference type="Proteomes" id="UP000010467">
    <property type="component" value="Chromosome"/>
</dbReference>
<dbReference type="InterPro" id="IPR011051">
    <property type="entry name" value="RmlC_Cupin_sf"/>
</dbReference>
<dbReference type="OrthoDB" id="72054at2"/>
<dbReference type="eggNOG" id="COG1917">
    <property type="taxonomic scope" value="Bacteria"/>
</dbReference>
<feature type="signal peptide" evidence="1">
    <location>
        <begin position="1"/>
        <end position="27"/>
    </location>
</feature>
<reference evidence="4" key="1">
    <citation type="submission" date="2012-03" db="EMBL/GenBank/DDBJ databases">
        <title>Complete sequence of chromosome of Deinococcus peraridilitoris DSM 19664.</title>
        <authorList>
            <person name="Lucas S."/>
            <person name="Copeland A."/>
            <person name="Lapidus A."/>
            <person name="Glavina del Rio T."/>
            <person name="Dalin E."/>
            <person name="Tice H."/>
            <person name="Bruce D."/>
            <person name="Goodwin L."/>
            <person name="Pitluck S."/>
            <person name="Peters L."/>
            <person name="Mikhailova N."/>
            <person name="Lu M."/>
            <person name="Kyrpides N."/>
            <person name="Mavromatis K."/>
            <person name="Ivanova N."/>
            <person name="Brettin T."/>
            <person name="Detter J.C."/>
            <person name="Han C."/>
            <person name="Larimer F."/>
            <person name="Land M."/>
            <person name="Hauser L."/>
            <person name="Markowitz V."/>
            <person name="Cheng J.-F."/>
            <person name="Hugenholtz P."/>
            <person name="Woyke T."/>
            <person name="Wu D."/>
            <person name="Pukall R."/>
            <person name="Steenblock K."/>
            <person name="Brambilla E."/>
            <person name="Klenk H.-P."/>
            <person name="Eisen J.A."/>
        </authorList>
    </citation>
    <scope>NUCLEOTIDE SEQUENCE [LARGE SCALE GENOMIC DNA]</scope>
    <source>
        <strain evidence="4">DSM 19664 / LMG 22246 / CIP 109416 / KR-200</strain>
    </source>
</reference>
<dbReference type="PANTHER" id="PTHR38599">
    <property type="entry name" value="CUPIN DOMAIN PROTEIN (AFU_ORTHOLOGUE AFUA_3G13620)"/>
    <property type="match status" value="1"/>
</dbReference>
<dbReference type="KEGG" id="dpd:Deipe_1303"/>
<dbReference type="SUPFAM" id="SSF51182">
    <property type="entry name" value="RmlC-like cupins"/>
    <property type="match status" value="2"/>
</dbReference>
<dbReference type="AlphaFoldDB" id="K9ZYX3"/>
<dbReference type="PATRIC" id="fig|937777.3.peg.1306"/>
<dbReference type="RefSeq" id="WP_015235161.1">
    <property type="nucleotide sequence ID" value="NC_019793.1"/>
</dbReference>
<dbReference type="InterPro" id="IPR013096">
    <property type="entry name" value="Cupin_2"/>
</dbReference>
<dbReference type="Pfam" id="PF07883">
    <property type="entry name" value="Cupin_2"/>
    <property type="match status" value="2"/>
</dbReference>
<dbReference type="PANTHER" id="PTHR38599:SF1">
    <property type="entry name" value="CUPIN DOMAIN PROTEIN (AFU_ORTHOLOGUE AFUA_3G13620)"/>
    <property type="match status" value="1"/>
</dbReference>
<evidence type="ECO:0000313" key="3">
    <source>
        <dbReference type="EMBL" id="AFZ66853.1"/>
    </source>
</evidence>
<name>K9ZYX3_DEIPD</name>
<evidence type="ECO:0000259" key="2">
    <source>
        <dbReference type="Pfam" id="PF07883"/>
    </source>
</evidence>
<accession>K9ZYX3</accession>
<keyword evidence="1" id="KW-0732">Signal</keyword>
<evidence type="ECO:0000313" key="4">
    <source>
        <dbReference type="Proteomes" id="UP000010467"/>
    </source>
</evidence>
<sequence length="248" mass="25967">MKRHATVVCTSALLTVALSCGVLFATAQTPQGANVILNTKLDAAASTELVQLVLDFAPGAFTPSHTHGGLGYVSVLEGEITVREAGKEQKYKVGESWKELPGVYAEVGNAAATPARVMATFLLPKGAALTTTHTGTTNAQLPPGPTTVARSNFDLASLPSSFNLHQLVMEFPANSFTPEHTHGGVGFVTVLSGQMLVRDKNGEKTFKTGETWREMPGEYAVVGNAGTTPARVAVTFLVPAGSALTTNR</sequence>
<dbReference type="PROSITE" id="PS51257">
    <property type="entry name" value="PROKAR_LIPOPROTEIN"/>
    <property type="match status" value="1"/>
</dbReference>
<evidence type="ECO:0000256" key="1">
    <source>
        <dbReference type="SAM" id="SignalP"/>
    </source>
</evidence>
<keyword evidence="4" id="KW-1185">Reference proteome</keyword>
<protein>
    <submittedName>
        <fullName evidence="3">Cupin domain-containing protein</fullName>
    </submittedName>
</protein>
<feature type="domain" description="Cupin type-2" evidence="2">
    <location>
        <begin position="168"/>
        <end position="234"/>
    </location>
</feature>
<organism evidence="3 4">
    <name type="scientific">Deinococcus peraridilitoris (strain DSM 19664 / LMG 22246 / CIP 109416 / KR-200)</name>
    <dbReference type="NCBI Taxonomy" id="937777"/>
    <lineage>
        <taxon>Bacteria</taxon>
        <taxon>Thermotogati</taxon>
        <taxon>Deinococcota</taxon>
        <taxon>Deinococci</taxon>
        <taxon>Deinococcales</taxon>
        <taxon>Deinococcaceae</taxon>
        <taxon>Deinococcus</taxon>
    </lineage>
</organism>
<dbReference type="STRING" id="937777.Deipe_1303"/>
<dbReference type="EMBL" id="CP003382">
    <property type="protein sequence ID" value="AFZ66853.1"/>
    <property type="molecule type" value="Genomic_DNA"/>
</dbReference>
<proteinExistence type="predicted"/>
<gene>
    <name evidence="3" type="ordered locus">Deipe_1303</name>
</gene>
<dbReference type="InterPro" id="IPR014710">
    <property type="entry name" value="RmlC-like_jellyroll"/>
</dbReference>
<feature type="domain" description="Cupin type-2" evidence="2">
    <location>
        <begin position="54"/>
        <end position="120"/>
    </location>
</feature>
<dbReference type="HOGENOM" id="CLU_1123110_0_0_0"/>
<feature type="chain" id="PRO_5003939421" evidence="1">
    <location>
        <begin position="28"/>
        <end position="248"/>
    </location>
</feature>
<dbReference type="Gene3D" id="2.60.120.10">
    <property type="entry name" value="Jelly Rolls"/>
    <property type="match status" value="2"/>
</dbReference>